<dbReference type="EMBL" id="JASBWR010000037">
    <property type="protein sequence ID" value="KAJ9104961.1"/>
    <property type="molecule type" value="Genomic_DNA"/>
</dbReference>
<name>A0ACC2W0P8_9TREE</name>
<accession>A0ACC2W0P8</accession>
<evidence type="ECO:0000313" key="2">
    <source>
        <dbReference type="Proteomes" id="UP001241377"/>
    </source>
</evidence>
<reference evidence="1" key="1">
    <citation type="submission" date="2023-04" db="EMBL/GenBank/DDBJ databases">
        <title>Draft Genome sequencing of Naganishia species isolated from polar environments using Oxford Nanopore Technology.</title>
        <authorList>
            <person name="Leo P."/>
            <person name="Venkateswaran K."/>
        </authorList>
    </citation>
    <scope>NUCLEOTIDE SEQUENCE</scope>
    <source>
        <strain evidence="1">MNA-CCFEE 5261</strain>
    </source>
</reference>
<organism evidence="1 2">
    <name type="scientific">Naganishia cerealis</name>
    <dbReference type="NCBI Taxonomy" id="610337"/>
    <lineage>
        <taxon>Eukaryota</taxon>
        <taxon>Fungi</taxon>
        <taxon>Dikarya</taxon>
        <taxon>Basidiomycota</taxon>
        <taxon>Agaricomycotina</taxon>
        <taxon>Tremellomycetes</taxon>
        <taxon>Filobasidiales</taxon>
        <taxon>Filobasidiaceae</taxon>
        <taxon>Naganishia</taxon>
    </lineage>
</organism>
<proteinExistence type="predicted"/>
<dbReference type="Proteomes" id="UP001241377">
    <property type="component" value="Unassembled WGS sequence"/>
</dbReference>
<sequence>MPVPVSPAAPGASASSTKTFTLDDLKQHGARDSFYMLLHDKVYDVTKFLDDHPGGDEVMLEEAGKDATEAFEDVGHSDEARELLGPMFVGDFVGAKKEKKSVSSKSGAVTADKAASAGGSTTRHHPDVQSDVDMDESSHGYNYGELDPEEPSGRLERHITSPGEVVTSAKEFMRGHGTVLDESGEQVVATVAGTVERVNKLVSVKSVKSRYNPEKGDLVVGRITEVQASRWKVDANARQEAMLQLSSVNLPGGVQRRKVESDALKMREFLAEGDYVHVHFFLRPVPLSSPAALRILKPLLFNFPRARQLRNGQLAIVPASLIRRLKTHFYTLPPPCGPQGVDVILGVNGYIWVCLGSGGADKDSTNPGQGQGGNSDGFENELVYSDKNDDISPASRQAISRVCALIQTFARYSIPLTESLLMAGYEWCRSSGLEEEPGMVLSQELEKGLLADVVGIVDTDE</sequence>
<keyword evidence="2" id="KW-1185">Reference proteome</keyword>
<evidence type="ECO:0000313" key="1">
    <source>
        <dbReference type="EMBL" id="KAJ9104961.1"/>
    </source>
</evidence>
<comment type="caution">
    <text evidence="1">The sequence shown here is derived from an EMBL/GenBank/DDBJ whole genome shotgun (WGS) entry which is preliminary data.</text>
</comment>
<protein>
    <submittedName>
        <fullName evidence="1">Uncharacterized protein</fullName>
    </submittedName>
</protein>
<gene>
    <name evidence="1" type="ORF">QFC19_003758</name>
</gene>